<dbReference type="PROSITE" id="PS50894">
    <property type="entry name" value="HPT"/>
    <property type="match status" value="1"/>
</dbReference>
<dbReference type="PANTHER" id="PTHR28242">
    <property type="entry name" value="PHOSPHORELAY INTERMEDIATE PROTEIN YPD1"/>
    <property type="match status" value="1"/>
</dbReference>
<dbReference type="InterPro" id="IPR045871">
    <property type="entry name" value="AHP1-5/YPD1"/>
</dbReference>
<dbReference type="GO" id="GO:0005634">
    <property type="term" value="C:nucleus"/>
    <property type="evidence" value="ECO:0007669"/>
    <property type="project" value="UniProtKB-SubCell"/>
</dbReference>
<dbReference type="Gene3D" id="1.20.120.160">
    <property type="entry name" value="HPT domain"/>
    <property type="match status" value="1"/>
</dbReference>
<comment type="subcellular location">
    <subcellularLocation>
        <location evidence="5">Cytoplasm</location>
        <location evidence="5">Cytosol</location>
    </subcellularLocation>
    <subcellularLocation>
        <location evidence="5">Nucleus</location>
    </subcellularLocation>
</comment>
<dbReference type="Proteomes" id="UP000612055">
    <property type="component" value="Unassembled WGS sequence"/>
</dbReference>
<dbReference type="InterPro" id="IPR008207">
    <property type="entry name" value="Sig_transdc_His_kin_Hpt_dom"/>
</dbReference>
<organism evidence="7 8">
    <name type="scientific">Edaphochlamys debaryana</name>
    <dbReference type="NCBI Taxonomy" id="47281"/>
    <lineage>
        <taxon>Eukaryota</taxon>
        <taxon>Viridiplantae</taxon>
        <taxon>Chlorophyta</taxon>
        <taxon>core chlorophytes</taxon>
        <taxon>Chlorophyceae</taxon>
        <taxon>CS clade</taxon>
        <taxon>Chlamydomonadales</taxon>
        <taxon>Chlamydomonadales incertae sedis</taxon>
        <taxon>Edaphochlamys</taxon>
    </lineage>
</organism>
<dbReference type="GO" id="GO:0009927">
    <property type="term" value="F:histidine phosphotransfer kinase activity"/>
    <property type="evidence" value="ECO:0007669"/>
    <property type="project" value="UniProtKB-UniRule"/>
</dbReference>
<comment type="domain">
    <text evidence="5">Histidine-containing phosphotransfer domain (HPt) contains an active histidine that mediates the phosphotransfer.</text>
</comment>
<dbReference type="AlphaFoldDB" id="A0A836C0B9"/>
<evidence type="ECO:0000256" key="4">
    <source>
        <dbReference type="PROSITE-ProRule" id="PRU00110"/>
    </source>
</evidence>
<evidence type="ECO:0000256" key="2">
    <source>
        <dbReference type="ARBA" id="ARBA00022864"/>
    </source>
</evidence>
<keyword evidence="3" id="KW-0539">Nucleus</keyword>
<dbReference type="PANTHER" id="PTHR28242:SF52">
    <property type="entry name" value="PHOSPHORELAY INTERMEDIATE PROTEIN YPD1"/>
    <property type="match status" value="1"/>
</dbReference>
<evidence type="ECO:0000256" key="5">
    <source>
        <dbReference type="RuleBase" id="RU369004"/>
    </source>
</evidence>
<accession>A0A836C0B9</accession>
<reference evidence="7" key="1">
    <citation type="journal article" date="2020" name="bioRxiv">
        <title>Comparative genomics of Chlamydomonas.</title>
        <authorList>
            <person name="Craig R.J."/>
            <person name="Hasan A.R."/>
            <person name="Ness R.W."/>
            <person name="Keightley P.D."/>
        </authorList>
    </citation>
    <scope>NUCLEOTIDE SEQUENCE</scope>
    <source>
        <strain evidence="7">CCAP 11/70</strain>
    </source>
</reference>
<keyword evidence="1" id="KW-0963">Cytoplasm</keyword>
<keyword evidence="2 5" id="KW-0932">Cytokinin signaling pathway</keyword>
<evidence type="ECO:0000256" key="3">
    <source>
        <dbReference type="ARBA" id="ARBA00023242"/>
    </source>
</evidence>
<dbReference type="GO" id="GO:0005829">
    <property type="term" value="C:cytosol"/>
    <property type="evidence" value="ECO:0007669"/>
    <property type="project" value="UniProtKB-SubCell"/>
</dbReference>
<dbReference type="FunFam" id="1.20.120.160:FF:000001">
    <property type="entry name" value="Histidine-containing phosphotransfer protein 1"/>
    <property type="match status" value="1"/>
</dbReference>
<dbReference type="OrthoDB" id="1673781at2759"/>
<name>A0A836C0B9_9CHLO</name>
<gene>
    <name evidence="7" type="ORF">HYH03_006165</name>
</gene>
<keyword evidence="4" id="KW-0597">Phosphoprotein</keyword>
<evidence type="ECO:0000313" key="7">
    <source>
        <dbReference type="EMBL" id="KAG2495565.1"/>
    </source>
</evidence>
<evidence type="ECO:0000259" key="6">
    <source>
        <dbReference type="PROSITE" id="PS50894"/>
    </source>
</evidence>
<evidence type="ECO:0000256" key="1">
    <source>
        <dbReference type="ARBA" id="ARBA00022490"/>
    </source>
</evidence>
<comment type="function">
    <text evidence="5">Functions as a two-component phosphorelay mediators between cytokinin sensor histidine kinases and response regulators (B-type ARRs). Plays an important role in propagating cytokinin signal transduction.</text>
</comment>
<dbReference type="GO" id="GO:0000160">
    <property type="term" value="P:phosphorelay signal transduction system"/>
    <property type="evidence" value="ECO:0007669"/>
    <property type="project" value="UniProtKB-UniRule"/>
</dbReference>
<dbReference type="GO" id="GO:0043424">
    <property type="term" value="F:protein histidine kinase binding"/>
    <property type="evidence" value="ECO:0007669"/>
    <property type="project" value="UniProtKB-UniRule"/>
</dbReference>
<feature type="domain" description="HPt" evidence="6">
    <location>
        <begin position="43"/>
        <end position="138"/>
    </location>
</feature>
<feature type="modified residue" description="Phosphohistidine" evidence="4">
    <location>
        <position position="84"/>
    </location>
</feature>
<keyword evidence="5" id="KW-0902">Two-component regulatory system</keyword>
<dbReference type="SUPFAM" id="SSF47226">
    <property type="entry name" value="Histidine-containing phosphotransfer domain, HPT domain"/>
    <property type="match status" value="1"/>
</dbReference>
<comment type="caution">
    <text evidence="7">The sequence shown here is derived from an EMBL/GenBank/DDBJ whole genome shotgun (WGS) entry which is preliminary data.</text>
</comment>
<proteinExistence type="predicted"/>
<protein>
    <recommendedName>
        <fullName evidence="5">Histidine-containing phosphotransfer protein</fullName>
    </recommendedName>
</protein>
<dbReference type="EMBL" id="JAEHOE010000023">
    <property type="protein sequence ID" value="KAG2495565.1"/>
    <property type="molecule type" value="Genomic_DNA"/>
</dbReference>
<evidence type="ECO:0000313" key="8">
    <source>
        <dbReference type="Proteomes" id="UP000612055"/>
    </source>
</evidence>
<dbReference type="InterPro" id="IPR036641">
    <property type="entry name" value="HPT_dom_sf"/>
</dbReference>
<sequence>MAGLEAQVAAVCQNIDSLLQQLQHEGILDEQFQQLMQLQDDTNPDFVAEVVQLYFEDSVQKIDRMGAMLSAQTPDFKELDQLVHQFKGSSASLGAATIAQLCIRMREGCQTLDQQLCVALLGQLRDSYWQLKSKLDTFMALEQQRKQLLAAMGR</sequence>
<keyword evidence="8" id="KW-1185">Reference proteome</keyword>
<dbReference type="GO" id="GO:0009736">
    <property type="term" value="P:cytokinin-activated signaling pathway"/>
    <property type="evidence" value="ECO:0007669"/>
    <property type="project" value="UniProtKB-KW"/>
</dbReference>
<dbReference type="Pfam" id="PF01627">
    <property type="entry name" value="Hpt"/>
    <property type="match status" value="1"/>
</dbReference>